<evidence type="ECO:0000256" key="1">
    <source>
        <dbReference type="ARBA" id="ARBA00023015"/>
    </source>
</evidence>
<dbReference type="SMART" id="SM00342">
    <property type="entry name" value="HTH_ARAC"/>
    <property type="match status" value="1"/>
</dbReference>
<evidence type="ECO:0000256" key="2">
    <source>
        <dbReference type="ARBA" id="ARBA00023125"/>
    </source>
</evidence>
<protein>
    <submittedName>
        <fullName evidence="5">Transcriptional regulator, AraC family</fullName>
    </submittedName>
</protein>
<proteinExistence type="predicted"/>
<dbReference type="GO" id="GO:0003700">
    <property type="term" value="F:DNA-binding transcription factor activity"/>
    <property type="evidence" value="ECO:0007669"/>
    <property type="project" value="InterPro"/>
</dbReference>
<keyword evidence="2" id="KW-0238">DNA-binding</keyword>
<dbReference type="Pfam" id="PF02311">
    <property type="entry name" value="AraC_binding"/>
    <property type="match status" value="1"/>
</dbReference>
<evidence type="ECO:0000313" key="5">
    <source>
        <dbReference type="EMBL" id="EKC74311.1"/>
    </source>
</evidence>
<keyword evidence="3" id="KW-0804">Transcription</keyword>
<dbReference type="PROSITE" id="PS01124">
    <property type="entry name" value="HTH_ARAC_FAMILY_2"/>
    <property type="match status" value="1"/>
</dbReference>
<dbReference type="AlphaFoldDB" id="K1US23"/>
<gene>
    <name evidence="5" type="ORF">LEA_05778</name>
</gene>
<dbReference type="PROSITE" id="PS00041">
    <property type="entry name" value="HTH_ARAC_FAMILY_1"/>
    <property type="match status" value="1"/>
</dbReference>
<comment type="caution">
    <text evidence="5">The sequence shown here is derived from an EMBL/GenBank/DDBJ whole genome shotgun (WGS) entry which is preliminary data.</text>
</comment>
<feature type="non-terminal residue" evidence="5">
    <location>
        <position position="1"/>
    </location>
</feature>
<evidence type="ECO:0000259" key="4">
    <source>
        <dbReference type="PROSITE" id="PS01124"/>
    </source>
</evidence>
<dbReference type="SUPFAM" id="SSF51182">
    <property type="entry name" value="RmlC-like cupins"/>
    <property type="match status" value="1"/>
</dbReference>
<dbReference type="PANTHER" id="PTHR43280:SF2">
    <property type="entry name" value="HTH-TYPE TRANSCRIPTIONAL REGULATOR EXSA"/>
    <property type="match status" value="1"/>
</dbReference>
<dbReference type="InterPro" id="IPR003313">
    <property type="entry name" value="AraC-bd"/>
</dbReference>
<dbReference type="InterPro" id="IPR020449">
    <property type="entry name" value="Tscrpt_reg_AraC-type_HTH"/>
</dbReference>
<accession>K1US23</accession>
<dbReference type="SUPFAM" id="SSF46689">
    <property type="entry name" value="Homeodomain-like"/>
    <property type="match status" value="1"/>
</dbReference>
<dbReference type="GO" id="GO:0043565">
    <property type="term" value="F:sequence-specific DNA binding"/>
    <property type="evidence" value="ECO:0007669"/>
    <property type="project" value="InterPro"/>
</dbReference>
<dbReference type="InterPro" id="IPR011051">
    <property type="entry name" value="RmlC_Cupin_sf"/>
</dbReference>
<dbReference type="InterPro" id="IPR009057">
    <property type="entry name" value="Homeodomain-like_sf"/>
</dbReference>
<keyword evidence="1" id="KW-0805">Transcription regulation</keyword>
<dbReference type="InterPro" id="IPR018060">
    <property type="entry name" value="HTH_AraC"/>
</dbReference>
<dbReference type="EMBL" id="AJWY01003768">
    <property type="protein sequence ID" value="EKC74311.1"/>
    <property type="molecule type" value="Genomic_DNA"/>
</dbReference>
<dbReference type="PANTHER" id="PTHR43280">
    <property type="entry name" value="ARAC-FAMILY TRANSCRIPTIONAL REGULATOR"/>
    <property type="match status" value="1"/>
</dbReference>
<organism evidence="5">
    <name type="scientific">human gut metagenome</name>
    <dbReference type="NCBI Taxonomy" id="408170"/>
    <lineage>
        <taxon>unclassified sequences</taxon>
        <taxon>metagenomes</taxon>
        <taxon>organismal metagenomes</taxon>
    </lineage>
</organism>
<dbReference type="PRINTS" id="PR00032">
    <property type="entry name" value="HTHARAC"/>
</dbReference>
<dbReference type="Pfam" id="PF12833">
    <property type="entry name" value="HTH_18"/>
    <property type="match status" value="1"/>
</dbReference>
<name>K1US23_9ZZZZ</name>
<reference evidence="5" key="1">
    <citation type="journal article" date="2013" name="Environ. Microbiol.">
        <title>Microbiota from the distal guts of lean and obese adolescents exhibit partial functional redundancy besides clear differences in community structure.</title>
        <authorList>
            <person name="Ferrer M."/>
            <person name="Ruiz A."/>
            <person name="Lanza F."/>
            <person name="Haange S.B."/>
            <person name="Oberbach A."/>
            <person name="Till H."/>
            <person name="Bargiela R."/>
            <person name="Campoy C."/>
            <person name="Segura M.T."/>
            <person name="Richter M."/>
            <person name="von Bergen M."/>
            <person name="Seifert J."/>
            <person name="Suarez A."/>
        </authorList>
    </citation>
    <scope>NUCLEOTIDE SEQUENCE</scope>
</reference>
<dbReference type="Gene3D" id="2.60.120.10">
    <property type="entry name" value="Jelly Rolls"/>
    <property type="match status" value="1"/>
</dbReference>
<dbReference type="InterPro" id="IPR014710">
    <property type="entry name" value="RmlC-like_jellyroll"/>
</dbReference>
<dbReference type="InterPro" id="IPR018062">
    <property type="entry name" value="HTH_AraC-typ_CS"/>
</dbReference>
<feature type="domain" description="HTH araC/xylS-type" evidence="4">
    <location>
        <begin position="186"/>
        <end position="279"/>
    </location>
</feature>
<dbReference type="Gene3D" id="1.10.10.60">
    <property type="entry name" value="Homeodomain-like"/>
    <property type="match status" value="2"/>
</dbReference>
<evidence type="ECO:0000256" key="3">
    <source>
        <dbReference type="ARBA" id="ARBA00023163"/>
    </source>
</evidence>
<sequence length="286" mass="32807">KELLAKSKEDIDKCCKGEYFMQLKYVDTKEEIIAINRKAKHIEPHLHNALEIVCVTSGTLELGVGQELYHMEKGDIGFVFPNVIHHYQVLTPGVNKATYLIASPFTIAKFADIMQSMAPEYPIIKAEKVEPEVYRVINAILETEQSDITVAQAYLQIVLARCIGKLNLVEKSSVGSKILFTRQFPIYQQISRRKLSLEEMAKDLGVGKYVLSRLFSKTFHRNFNQYLNDARLNYACHRLENTSDSITNICLDSGFESQRTFNRVFKERYKISPSDYRSTCVKEMLS</sequence>